<dbReference type="OrthoDB" id="10374650at2759"/>
<dbReference type="VEuPathDB" id="FungiDB:SPSK_06118"/>
<reference evidence="2 3" key="1">
    <citation type="journal article" date="2014" name="BMC Genomics">
        <title>Comparative genomics of the major fungal agents of human and animal Sporotrichosis: Sporothrix schenckii and Sporothrix brasiliensis.</title>
        <authorList>
            <person name="Teixeira M.M."/>
            <person name="de Almeida L.G."/>
            <person name="Kubitschek-Barreira P."/>
            <person name="Alves F.L."/>
            <person name="Kioshima E.S."/>
            <person name="Abadio A.K."/>
            <person name="Fernandes L."/>
            <person name="Derengowski L.S."/>
            <person name="Ferreira K.S."/>
            <person name="Souza R.C."/>
            <person name="Ruiz J.C."/>
            <person name="de Andrade N.C."/>
            <person name="Paes H.C."/>
            <person name="Nicola A.M."/>
            <person name="Albuquerque P."/>
            <person name="Gerber A.L."/>
            <person name="Martins V.P."/>
            <person name="Peconick L.D."/>
            <person name="Neto A.V."/>
            <person name="Chaucanez C.B."/>
            <person name="Silva P.A."/>
            <person name="Cunha O.L."/>
            <person name="de Oliveira F.F."/>
            <person name="dos Santos T.C."/>
            <person name="Barros A.L."/>
            <person name="Soares M.A."/>
            <person name="de Oliveira L.M."/>
            <person name="Marini M.M."/>
            <person name="Villalobos-Duno H."/>
            <person name="Cunha M.M."/>
            <person name="de Hoog S."/>
            <person name="da Silveira J.F."/>
            <person name="Henrissat B."/>
            <person name="Nino-Vega G.A."/>
            <person name="Cisalpino P.S."/>
            <person name="Mora-Montes H.M."/>
            <person name="Almeida S.R."/>
            <person name="Stajich J.E."/>
            <person name="Lopes-Bezerra L.M."/>
            <person name="Vasconcelos A.T."/>
            <person name="Felipe M.S."/>
        </authorList>
    </citation>
    <scope>NUCLEOTIDE SEQUENCE [LARGE SCALE GENOMIC DNA]</scope>
    <source>
        <strain evidence="2 3">1099-18</strain>
    </source>
</reference>
<gene>
    <name evidence="2" type="ORF">SPSK_06118</name>
</gene>
<feature type="compositionally biased region" description="Polar residues" evidence="1">
    <location>
        <begin position="1"/>
        <end position="22"/>
    </location>
</feature>
<feature type="compositionally biased region" description="Basic and acidic residues" evidence="1">
    <location>
        <begin position="474"/>
        <end position="496"/>
    </location>
</feature>
<feature type="region of interest" description="Disordered" evidence="1">
    <location>
        <begin position="565"/>
        <end position="593"/>
    </location>
</feature>
<feature type="compositionally biased region" description="Low complexity" evidence="1">
    <location>
        <begin position="204"/>
        <end position="216"/>
    </location>
</feature>
<proteinExistence type="predicted"/>
<feature type="region of interest" description="Disordered" evidence="1">
    <location>
        <begin position="442"/>
        <end position="538"/>
    </location>
</feature>
<feature type="region of interest" description="Disordered" evidence="1">
    <location>
        <begin position="173"/>
        <end position="240"/>
    </location>
</feature>
<dbReference type="GeneID" id="27668102"/>
<sequence length="593" mass="64529">MVSHNTEATRPSPTTSPETVVSDQDLVESPSTISPPALSGTVDASRLVTAPGSPGTLEVPPMTGPIEFADWMPMMRSVSTQRNMQLGRVEEQQQQQEEEKIVPHAAGDEEDEDADFLYMRNRAVGDSDGGDSLAVTHYTSSGTSSNKGAVDTNIDPIPGRVRRHLRRVFARLSDIRSAQRPETHDAQQTPRTAVPAGADENDVASGSGCASSFGSSRNGYLADGDDPSVDSAAHPTVVRSPRCSHNYDAATYSSGHRGNNAGGHLYSPEDNLVNPEVPVFPGVDDDDGAHQGGRLSEPGRQAFNIEVADDAAVLAAALLASTSSYNSAYNIVPGTEAMSETYPDPDNQRLPQPPPASGLDLKDGSYVPLHPAAQPLPFDGSLPGNSLSNVTGARPSARRIQFDVPPPPLRRERSHYYRSASNVYHHLDVADEHSTRIRQDESYLGAAPIGPPYPVDDDDDFFLPRSPEPCFGDGFEHGSDDGFAHSFERDDEREGEREDESADERDDQSEYDWHDERSLQRSTSPESAPNLDPSPDWSSDSISSYITCSSCNTLLPNPMYIGWYRPRSPSFYDDDGNVRNDGLRRRGRGHRDR</sequence>
<name>A0A0F2MLF7_SPOSC</name>
<reference evidence="2 3" key="2">
    <citation type="journal article" date="2015" name="Eukaryot. Cell">
        <title>Asexual propagation of a virulent clone complex in a human and feline outbreak of sporotrichosis.</title>
        <authorList>
            <person name="Teixeira Mde M."/>
            <person name="Rodrigues A.M."/>
            <person name="Tsui C.K."/>
            <person name="de Almeida L.G."/>
            <person name="Van Diepeningen A.D."/>
            <person name="van den Ende B.G."/>
            <person name="Fernandes G.F."/>
            <person name="Kano R."/>
            <person name="Hamelin R.C."/>
            <person name="Lopes-Bezerra L.M."/>
            <person name="Vasconcelos A.T."/>
            <person name="de Hoog S."/>
            <person name="de Camargo Z.P."/>
            <person name="Felipe M.S."/>
        </authorList>
    </citation>
    <scope>NUCLEOTIDE SEQUENCE [LARGE SCALE GENOMIC DNA]</scope>
    <source>
        <strain evidence="2 3">1099-18</strain>
    </source>
</reference>
<dbReference type="RefSeq" id="XP_016592351.1">
    <property type="nucleotide sequence ID" value="XM_016732825.1"/>
</dbReference>
<feature type="region of interest" description="Disordered" evidence="1">
    <location>
        <begin position="1"/>
        <end position="64"/>
    </location>
</feature>
<organism evidence="2 3">
    <name type="scientific">Sporothrix schenckii 1099-18</name>
    <dbReference type="NCBI Taxonomy" id="1397361"/>
    <lineage>
        <taxon>Eukaryota</taxon>
        <taxon>Fungi</taxon>
        <taxon>Dikarya</taxon>
        <taxon>Ascomycota</taxon>
        <taxon>Pezizomycotina</taxon>
        <taxon>Sordariomycetes</taxon>
        <taxon>Sordariomycetidae</taxon>
        <taxon>Ophiostomatales</taxon>
        <taxon>Ophiostomataceae</taxon>
        <taxon>Sporothrix</taxon>
    </lineage>
</organism>
<dbReference type="AlphaFoldDB" id="A0A0F2MLF7"/>
<evidence type="ECO:0000313" key="2">
    <source>
        <dbReference type="EMBL" id="KJR89675.1"/>
    </source>
</evidence>
<feature type="region of interest" description="Disordered" evidence="1">
    <location>
        <begin position="336"/>
        <end position="412"/>
    </location>
</feature>
<dbReference type="KEGG" id="ssck:SPSK_06118"/>
<dbReference type="Proteomes" id="UP000033710">
    <property type="component" value="Unassembled WGS sequence"/>
</dbReference>
<evidence type="ECO:0000256" key="1">
    <source>
        <dbReference type="SAM" id="MobiDB-lite"/>
    </source>
</evidence>
<protein>
    <submittedName>
        <fullName evidence="2">Uncharacterized protein</fullName>
    </submittedName>
</protein>
<accession>A0A0F2MLF7</accession>
<feature type="compositionally biased region" description="Basic and acidic residues" evidence="1">
    <location>
        <begin position="173"/>
        <end position="185"/>
    </location>
</feature>
<evidence type="ECO:0000313" key="3">
    <source>
        <dbReference type="Proteomes" id="UP000033710"/>
    </source>
</evidence>
<dbReference type="EMBL" id="AXCR01000001">
    <property type="protein sequence ID" value="KJR89675.1"/>
    <property type="molecule type" value="Genomic_DNA"/>
</dbReference>
<comment type="caution">
    <text evidence="2">The sequence shown here is derived from an EMBL/GenBank/DDBJ whole genome shotgun (WGS) entry which is preliminary data.</text>
</comment>
<feature type="compositionally biased region" description="Acidic residues" evidence="1">
    <location>
        <begin position="497"/>
        <end position="510"/>
    </location>
</feature>